<evidence type="ECO:0000256" key="2">
    <source>
        <dbReference type="ARBA" id="ARBA00023002"/>
    </source>
</evidence>
<dbReference type="SUPFAM" id="SSF51735">
    <property type="entry name" value="NAD(P)-binding Rossmann-fold domains"/>
    <property type="match status" value="1"/>
</dbReference>
<dbReference type="RefSeq" id="WP_119321943.1">
    <property type="nucleotide sequence ID" value="NZ_AP025739.1"/>
</dbReference>
<name>A0A402CXB3_9BACT</name>
<dbReference type="CDD" id="cd05233">
    <property type="entry name" value="SDR_c"/>
    <property type="match status" value="1"/>
</dbReference>
<dbReference type="Proteomes" id="UP000287394">
    <property type="component" value="Chromosome"/>
</dbReference>
<dbReference type="PRINTS" id="PR00080">
    <property type="entry name" value="SDRFAMILY"/>
</dbReference>
<dbReference type="InterPro" id="IPR020904">
    <property type="entry name" value="Sc_DH/Rdtase_CS"/>
</dbReference>
<dbReference type="InterPro" id="IPR002347">
    <property type="entry name" value="SDR_fam"/>
</dbReference>
<protein>
    <submittedName>
        <fullName evidence="4">Short-chain dehydrogenase</fullName>
    </submittedName>
</protein>
<evidence type="ECO:0000256" key="1">
    <source>
        <dbReference type="ARBA" id="ARBA00006484"/>
    </source>
</evidence>
<dbReference type="PANTHER" id="PTHR44196">
    <property type="entry name" value="DEHYDROGENASE/REDUCTASE SDR FAMILY MEMBER 7B"/>
    <property type="match status" value="1"/>
</dbReference>
<reference evidence="4 5" key="1">
    <citation type="journal article" date="2019" name="Int. J. Syst. Evol. Microbiol.">
        <title>Capsulimonas corticalis gen. nov., sp. nov., an aerobic capsulated bacterium, of a novel bacterial order, Capsulimonadales ord. nov., of the class Armatimonadia of the phylum Armatimonadetes.</title>
        <authorList>
            <person name="Li J."/>
            <person name="Kudo C."/>
            <person name="Tonouchi A."/>
        </authorList>
    </citation>
    <scope>NUCLEOTIDE SEQUENCE [LARGE SCALE GENOMIC DNA]</scope>
    <source>
        <strain evidence="4 5">AX-7</strain>
    </source>
</reference>
<proteinExistence type="inferred from homology"/>
<evidence type="ECO:0000313" key="4">
    <source>
        <dbReference type="EMBL" id="BDI32376.1"/>
    </source>
</evidence>
<evidence type="ECO:0000256" key="3">
    <source>
        <dbReference type="RuleBase" id="RU000363"/>
    </source>
</evidence>
<dbReference type="AlphaFoldDB" id="A0A402CXB3"/>
<keyword evidence="2" id="KW-0560">Oxidoreductase</keyword>
<dbReference type="GO" id="GO:0016491">
    <property type="term" value="F:oxidoreductase activity"/>
    <property type="evidence" value="ECO:0007669"/>
    <property type="project" value="UniProtKB-KW"/>
</dbReference>
<accession>A0A402CXB3</accession>
<dbReference type="Pfam" id="PF00106">
    <property type="entry name" value="adh_short"/>
    <property type="match status" value="1"/>
</dbReference>
<dbReference type="OrthoDB" id="9808814at2"/>
<organism evidence="4 5">
    <name type="scientific">Capsulimonas corticalis</name>
    <dbReference type="NCBI Taxonomy" id="2219043"/>
    <lineage>
        <taxon>Bacteria</taxon>
        <taxon>Bacillati</taxon>
        <taxon>Armatimonadota</taxon>
        <taxon>Armatimonadia</taxon>
        <taxon>Capsulimonadales</taxon>
        <taxon>Capsulimonadaceae</taxon>
        <taxon>Capsulimonas</taxon>
    </lineage>
</organism>
<gene>
    <name evidence="4" type="ORF">CCAX7_44270</name>
</gene>
<evidence type="ECO:0000313" key="5">
    <source>
        <dbReference type="Proteomes" id="UP000287394"/>
    </source>
</evidence>
<dbReference type="PANTHER" id="PTHR44196:SF3">
    <property type="entry name" value="SHORT CHAIN DEHYDROGENASE FAMILY PROTEIN"/>
    <property type="match status" value="1"/>
</dbReference>
<dbReference type="GO" id="GO:0016020">
    <property type="term" value="C:membrane"/>
    <property type="evidence" value="ECO:0007669"/>
    <property type="project" value="TreeGrafter"/>
</dbReference>
<dbReference type="Gene3D" id="3.40.50.720">
    <property type="entry name" value="NAD(P)-binding Rossmann-like Domain"/>
    <property type="match status" value="1"/>
</dbReference>
<comment type="similarity">
    <text evidence="1 3">Belongs to the short-chain dehydrogenases/reductases (SDR) family.</text>
</comment>
<sequence>MPTLPWKRAIVVGASSGMGEVIARRLAASGCKTALIARRESELNALRDALNAENEAPIAFAYPHDVAHTHEVNALFARITQDLGGLDLIVYASGVMPPVGPQEYDIEKDALMIEVNVTGAVAWLNEAAARFGKAKSGTIVGISSVAGDRGRTTGPVYGASKAFLNTYLEALRNRVARHGVKVVTVKPGPVKTPMTQGLGKLPFIISADEAADTILAAAALGVHTVYVPQKWRTIMAVIRAIPSPIFRYLNI</sequence>
<dbReference type="InterPro" id="IPR036291">
    <property type="entry name" value="NAD(P)-bd_dom_sf"/>
</dbReference>
<dbReference type="PRINTS" id="PR00081">
    <property type="entry name" value="GDHRDH"/>
</dbReference>
<dbReference type="KEGG" id="ccot:CCAX7_44270"/>
<dbReference type="PROSITE" id="PS00061">
    <property type="entry name" value="ADH_SHORT"/>
    <property type="match status" value="1"/>
</dbReference>
<keyword evidence="5" id="KW-1185">Reference proteome</keyword>
<dbReference type="EMBL" id="AP025739">
    <property type="protein sequence ID" value="BDI32376.1"/>
    <property type="molecule type" value="Genomic_DNA"/>
</dbReference>